<sequence length="194" mass="21514">MSRTRARHLEDTGKQICFPPATLPSLREIVCPDPCRLRHILDSIRFDPEGMADCPIRMSFGMSLAPSLGTTQDKTALLSGLRTISRSVSEHSASSFRFKIAIDVYITEAASARIKPPSASTVGDLSALEDAMEKIRLIGGPHWWPREEEVRAFRPWVQASIPRAADLISAWVARGDLWGDDVVQTLDHVFTTQS</sequence>
<dbReference type="EMBL" id="DF849994">
    <property type="protein sequence ID" value="GAT61173.1"/>
    <property type="molecule type" value="Genomic_DNA"/>
</dbReference>
<gene>
    <name evidence="1" type="ORF">MCHLO_17223</name>
</gene>
<name>A0ABQ0MCV9_MYCCL</name>
<reference evidence="1" key="1">
    <citation type="submission" date="2014-09" db="EMBL/GenBank/DDBJ databases">
        <title>Genome sequence of the luminous mushroom Mycena chlorophos for searching fungal bioluminescence genes.</title>
        <authorList>
            <person name="Tanaka Y."/>
            <person name="Kasuga D."/>
            <person name="Oba Y."/>
            <person name="Hase S."/>
            <person name="Sato K."/>
            <person name="Oba Y."/>
            <person name="Sakakibara Y."/>
        </authorList>
    </citation>
    <scope>NUCLEOTIDE SEQUENCE</scope>
</reference>
<protein>
    <submittedName>
        <fullName evidence="1">Uncharacterized protein</fullName>
    </submittedName>
</protein>
<evidence type="ECO:0000313" key="1">
    <source>
        <dbReference type="EMBL" id="GAT61173.1"/>
    </source>
</evidence>
<dbReference type="Proteomes" id="UP000815677">
    <property type="component" value="Unassembled WGS sequence"/>
</dbReference>
<keyword evidence="2" id="KW-1185">Reference proteome</keyword>
<evidence type="ECO:0000313" key="2">
    <source>
        <dbReference type="Proteomes" id="UP000815677"/>
    </source>
</evidence>
<accession>A0ABQ0MCV9</accession>
<organism evidence="1 2">
    <name type="scientific">Mycena chlorophos</name>
    <name type="common">Agaric fungus</name>
    <name type="synonym">Agaricus chlorophos</name>
    <dbReference type="NCBI Taxonomy" id="658473"/>
    <lineage>
        <taxon>Eukaryota</taxon>
        <taxon>Fungi</taxon>
        <taxon>Dikarya</taxon>
        <taxon>Basidiomycota</taxon>
        <taxon>Agaricomycotina</taxon>
        <taxon>Agaricomycetes</taxon>
        <taxon>Agaricomycetidae</taxon>
        <taxon>Agaricales</taxon>
        <taxon>Marasmiineae</taxon>
        <taxon>Mycenaceae</taxon>
        <taxon>Mycena</taxon>
    </lineage>
</organism>
<proteinExistence type="predicted"/>